<comment type="caution">
    <text evidence="5">The sequence shown here is derived from an EMBL/GenBank/DDBJ whole genome shotgun (WGS) entry which is preliminary data.</text>
</comment>
<dbReference type="PANTHER" id="PTHR30146">
    <property type="entry name" value="LACI-RELATED TRANSCRIPTIONAL REPRESSOR"/>
    <property type="match status" value="1"/>
</dbReference>
<keyword evidence="2 5" id="KW-0238">DNA-binding</keyword>
<dbReference type="Pfam" id="PF13377">
    <property type="entry name" value="Peripla_BP_3"/>
    <property type="match status" value="1"/>
</dbReference>
<dbReference type="InterPro" id="IPR010982">
    <property type="entry name" value="Lambda_DNA-bd_dom_sf"/>
</dbReference>
<keyword evidence="1" id="KW-0805">Transcription regulation</keyword>
<dbReference type="SMART" id="SM00354">
    <property type="entry name" value="HTH_LACI"/>
    <property type="match status" value="1"/>
</dbReference>
<sequence length="337" mass="37440">MPKVTLSEIAQRCATSTSTVSRVLSGDRKRKTSREKRELIIRTAQEMGWFDSRLEHARILRPFSLAVLFLSDHESLLSPFFADILAGIQESAASCTSLDIEVRVLSHYDKDFFASFENGGFDAAILLGRCRKETLERVRSCGLRLVYAGLNPVGGMDEVICDARQGTGQAFDHLYGLGHRKIAFIGPCGHDEIENEFRYDGYLEAISRHGMEVDDKLVVDSYLSSGDGYRKASQLFAASRPSAVICANDNVAVGVLKWLTDNGIGVPDEVSLVGFDNIEASAFLNVPLTTMDVPRKELGRLALLLVRERMESGRDYPVQLTLPFRLIERQSTKEVGR</sequence>
<dbReference type="EMBL" id="JADIMU010000067">
    <property type="protein sequence ID" value="MBO8444027.1"/>
    <property type="molecule type" value="Genomic_DNA"/>
</dbReference>
<evidence type="ECO:0000256" key="3">
    <source>
        <dbReference type="ARBA" id="ARBA00023163"/>
    </source>
</evidence>
<protein>
    <submittedName>
        <fullName evidence="5">LacI family DNA-binding transcriptional regulator</fullName>
    </submittedName>
</protein>
<dbReference type="CDD" id="cd01392">
    <property type="entry name" value="HTH_LacI"/>
    <property type="match status" value="1"/>
</dbReference>
<dbReference type="SUPFAM" id="SSF53822">
    <property type="entry name" value="Periplasmic binding protein-like I"/>
    <property type="match status" value="1"/>
</dbReference>
<evidence type="ECO:0000313" key="6">
    <source>
        <dbReference type="Proteomes" id="UP000823633"/>
    </source>
</evidence>
<dbReference type="PROSITE" id="PS51063">
    <property type="entry name" value="HTH_CRP_2"/>
    <property type="match status" value="1"/>
</dbReference>
<evidence type="ECO:0000256" key="1">
    <source>
        <dbReference type="ARBA" id="ARBA00023015"/>
    </source>
</evidence>
<dbReference type="Gene3D" id="3.40.50.2300">
    <property type="match status" value="2"/>
</dbReference>
<dbReference type="PANTHER" id="PTHR30146:SF109">
    <property type="entry name" value="HTH-TYPE TRANSCRIPTIONAL REGULATOR GALS"/>
    <property type="match status" value="1"/>
</dbReference>
<dbReference type="InterPro" id="IPR046335">
    <property type="entry name" value="LacI/GalR-like_sensor"/>
</dbReference>
<organism evidence="5 6">
    <name type="scientific">Candidatus Aphodenecus pullistercoris</name>
    <dbReference type="NCBI Taxonomy" id="2840669"/>
    <lineage>
        <taxon>Bacteria</taxon>
        <taxon>Pseudomonadati</taxon>
        <taxon>Spirochaetota</taxon>
        <taxon>Spirochaetia</taxon>
        <taxon>Spirochaetales</taxon>
        <taxon>Candidatus Aphodenecus</taxon>
    </lineage>
</organism>
<dbReference type="InterPro" id="IPR000843">
    <property type="entry name" value="HTH_LacI"/>
</dbReference>
<keyword evidence="3" id="KW-0804">Transcription</keyword>
<dbReference type="Proteomes" id="UP000823633">
    <property type="component" value="Unassembled WGS sequence"/>
</dbReference>
<evidence type="ECO:0000256" key="2">
    <source>
        <dbReference type="ARBA" id="ARBA00023125"/>
    </source>
</evidence>
<evidence type="ECO:0000259" key="4">
    <source>
        <dbReference type="PROSITE" id="PS51063"/>
    </source>
</evidence>
<reference evidence="5" key="2">
    <citation type="journal article" date="2021" name="PeerJ">
        <title>Extensive microbial diversity within the chicken gut microbiome revealed by metagenomics and culture.</title>
        <authorList>
            <person name="Gilroy R."/>
            <person name="Ravi A."/>
            <person name="Getino M."/>
            <person name="Pursley I."/>
            <person name="Horton D.L."/>
            <person name="Alikhan N.F."/>
            <person name="Baker D."/>
            <person name="Gharbi K."/>
            <person name="Hall N."/>
            <person name="Watson M."/>
            <person name="Adriaenssens E.M."/>
            <person name="Foster-Nyarko E."/>
            <person name="Jarju S."/>
            <person name="Secka A."/>
            <person name="Antonio M."/>
            <person name="Oren A."/>
            <person name="Chaudhuri R.R."/>
            <person name="La Ragione R."/>
            <person name="Hildebrand F."/>
            <person name="Pallen M.J."/>
        </authorList>
    </citation>
    <scope>NUCLEOTIDE SEQUENCE</scope>
    <source>
        <strain evidence="5">11167</strain>
    </source>
</reference>
<dbReference type="AlphaFoldDB" id="A0A9D9E9W8"/>
<proteinExistence type="predicted"/>
<dbReference type="InterPro" id="IPR012318">
    <property type="entry name" value="HTH_CRP"/>
</dbReference>
<name>A0A9D9E9W8_9SPIR</name>
<reference evidence="5" key="1">
    <citation type="submission" date="2020-10" db="EMBL/GenBank/DDBJ databases">
        <authorList>
            <person name="Gilroy R."/>
        </authorList>
    </citation>
    <scope>NUCLEOTIDE SEQUENCE</scope>
    <source>
        <strain evidence="5">11167</strain>
    </source>
</reference>
<dbReference type="Gene3D" id="1.10.260.40">
    <property type="entry name" value="lambda repressor-like DNA-binding domains"/>
    <property type="match status" value="1"/>
</dbReference>
<gene>
    <name evidence="5" type="ORF">IAC42_09795</name>
</gene>
<dbReference type="GO" id="GO:0003700">
    <property type="term" value="F:DNA-binding transcription factor activity"/>
    <property type="evidence" value="ECO:0007669"/>
    <property type="project" value="TreeGrafter"/>
</dbReference>
<accession>A0A9D9E9W8</accession>
<feature type="domain" description="HTH crp-type" evidence="4">
    <location>
        <begin position="1"/>
        <end position="45"/>
    </location>
</feature>
<dbReference type="InterPro" id="IPR028082">
    <property type="entry name" value="Peripla_BP_I"/>
</dbReference>
<evidence type="ECO:0000313" key="5">
    <source>
        <dbReference type="EMBL" id="MBO8444027.1"/>
    </source>
</evidence>
<dbReference type="GO" id="GO:0000976">
    <property type="term" value="F:transcription cis-regulatory region binding"/>
    <property type="evidence" value="ECO:0007669"/>
    <property type="project" value="TreeGrafter"/>
</dbReference>
<dbReference type="CDD" id="cd01544">
    <property type="entry name" value="PBP1_GalR"/>
    <property type="match status" value="1"/>
</dbReference>
<dbReference type="SUPFAM" id="SSF47413">
    <property type="entry name" value="lambda repressor-like DNA-binding domains"/>
    <property type="match status" value="1"/>
</dbReference>